<protein>
    <submittedName>
        <fullName evidence="2">IS701 family transposase</fullName>
    </submittedName>
</protein>
<feature type="domain" description="Transposase IS701-like DDE" evidence="1">
    <location>
        <begin position="9"/>
        <end position="202"/>
    </location>
</feature>
<dbReference type="Proteomes" id="UP000230646">
    <property type="component" value="Unassembled WGS sequence"/>
</dbReference>
<sequence>MPQSNKNMLDLYSDYLLSSFSYTTATGMSAILDNEISHDKITRFLSDYTYNSKDLWKLVKPVIRKIETEDGVIIFDDTTEEKEYTDENDIIAWHFDHSKGRSVKGINILSGIYHNNNSTIPVAFEIIKKNIAFIDPKTDKRRRKSDKTKNELFREMLLNCIHNRIKFKYTLGDIWFSSKENMEYVLEHNRHFIFAIKKNRLVALTKKEKLKGNFKNIESLKFEKNKAISCYFKGINKEMLITRQVFTNEDGSTG</sequence>
<evidence type="ECO:0000313" key="2">
    <source>
        <dbReference type="EMBL" id="PIY31101.1"/>
    </source>
</evidence>
<feature type="non-terminal residue" evidence="2">
    <location>
        <position position="254"/>
    </location>
</feature>
<dbReference type="AlphaFoldDB" id="A0A2M7PL01"/>
<evidence type="ECO:0000313" key="3">
    <source>
        <dbReference type="Proteomes" id="UP000230646"/>
    </source>
</evidence>
<dbReference type="InterPro" id="IPR038721">
    <property type="entry name" value="IS701-like_DDE_dom"/>
</dbReference>
<dbReference type="RefSeq" id="WP_406608548.1">
    <property type="nucleotide sequence ID" value="NZ_PFKO01000385.1"/>
</dbReference>
<dbReference type="InterPro" id="IPR012337">
    <property type="entry name" value="RNaseH-like_sf"/>
</dbReference>
<accession>A0A2M7PL01</accession>
<organism evidence="2 3">
    <name type="scientific">Candidatus Infernicultor aquiphilus</name>
    <dbReference type="NCBI Taxonomy" id="1805029"/>
    <lineage>
        <taxon>Bacteria</taxon>
        <taxon>Pseudomonadati</taxon>
        <taxon>Atribacterota</taxon>
        <taxon>Candidatus Phoenicimicrobiia</taxon>
        <taxon>Candidatus Pheonicimicrobiales</taxon>
        <taxon>Candidatus Phoenicimicrobiaceae</taxon>
        <taxon>Candidatus Infernicultor</taxon>
    </lineage>
</organism>
<dbReference type="SUPFAM" id="SSF53098">
    <property type="entry name" value="Ribonuclease H-like"/>
    <property type="match status" value="1"/>
</dbReference>
<dbReference type="Pfam" id="PF13546">
    <property type="entry name" value="DDE_5"/>
    <property type="match status" value="1"/>
</dbReference>
<reference evidence="2 3" key="1">
    <citation type="submission" date="2017-09" db="EMBL/GenBank/DDBJ databases">
        <title>Depth-based differentiation of microbial function through sediment-hosted aquifers and enrichment of novel symbionts in the deep terrestrial subsurface.</title>
        <authorList>
            <person name="Probst A.J."/>
            <person name="Ladd B."/>
            <person name="Jarett J.K."/>
            <person name="Geller-Mcgrath D.E."/>
            <person name="Sieber C.M."/>
            <person name="Emerson J.B."/>
            <person name="Anantharaman K."/>
            <person name="Thomas B.C."/>
            <person name="Malmstrom R."/>
            <person name="Stieglmeier M."/>
            <person name="Klingl A."/>
            <person name="Woyke T."/>
            <person name="Ryan C.M."/>
            <person name="Banfield J.F."/>
        </authorList>
    </citation>
    <scope>NUCLEOTIDE SEQUENCE [LARGE SCALE GENOMIC DNA]</scope>
    <source>
        <strain evidence="2">CG_4_10_14_3_um_filter_34_13</strain>
    </source>
</reference>
<proteinExistence type="predicted"/>
<gene>
    <name evidence="2" type="ORF">COZ07_10425</name>
</gene>
<dbReference type="EMBL" id="PFKO01000385">
    <property type="protein sequence ID" value="PIY31101.1"/>
    <property type="molecule type" value="Genomic_DNA"/>
</dbReference>
<comment type="caution">
    <text evidence="2">The sequence shown here is derived from an EMBL/GenBank/DDBJ whole genome shotgun (WGS) entry which is preliminary data.</text>
</comment>
<name>A0A2M7PL01_9BACT</name>
<evidence type="ECO:0000259" key="1">
    <source>
        <dbReference type="Pfam" id="PF13546"/>
    </source>
</evidence>